<keyword evidence="7" id="KW-1185">Reference proteome</keyword>
<dbReference type="Proteomes" id="UP000636960">
    <property type="component" value="Unassembled WGS sequence"/>
</dbReference>
<dbReference type="GO" id="GO:0046872">
    <property type="term" value="F:metal ion binding"/>
    <property type="evidence" value="ECO:0007669"/>
    <property type="project" value="UniProtKB-KW"/>
</dbReference>
<keyword evidence="3" id="KW-0408">Iron</keyword>
<dbReference type="SUPFAM" id="SSF102114">
    <property type="entry name" value="Radical SAM enzymes"/>
    <property type="match status" value="1"/>
</dbReference>
<dbReference type="Gene3D" id="3.20.20.70">
    <property type="entry name" value="Aldolase class I"/>
    <property type="match status" value="1"/>
</dbReference>
<accession>A0A919K0F1</accession>
<protein>
    <recommendedName>
        <fullName evidence="5">Radical SAM core domain-containing protein</fullName>
    </recommendedName>
</protein>
<evidence type="ECO:0000256" key="4">
    <source>
        <dbReference type="ARBA" id="ARBA00023014"/>
    </source>
</evidence>
<dbReference type="SFLD" id="SFLDG01072">
    <property type="entry name" value="dehydrogenase_like"/>
    <property type="match status" value="1"/>
</dbReference>
<dbReference type="InterPro" id="IPR007197">
    <property type="entry name" value="rSAM"/>
</dbReference>
<dbReference type="InterPro" id="IPR023867">
    <property type="entry name" value="Sulphatase_maturase_rSAM"/>
</dbReference>
<keyword evidence="1" id="KW-0949">S-adenosyl-L-methionine</keyword>
<dbReference type="NCBIfam" id="TIGR04269">
    <property type="entry name" value="SAM_SPASM_FxsB"/>
    <property type="match status" value="1"/>
</dbReference>
<evidence type="ECO:0000256" key="2">
    <source>
        <dbReference type="ARBA" id="ARBA00022723"/>
    </source>
</evidence>
<feature type="domain" description="Radical SAM core" evidence="5">
    <location>
        <begin position="29"/>
        <end position="269"/>
    </location>
</feature>
<dbReference type="SFLD" id="SFLDS00029">
    <property type="entry name" value="Radical_SAM"/>
    <property type="match status" value="1"/>
</dbReference>
<reference evidence="6" key="1">
    <citation type="submission" date="2021-01" db="EMBL/GenBank/DDBJ databases">
        <title>Whole genome shotgun sequence of Actinoplanes rishiriensis NBRC 108556.</title>
        <authorList>
            <person name="Komaki H."/>
            <person name="Tamura T."/>
        </authorList>
    </citation>
    <scope>NUCLEOTIDE SEQUENCE</scope>
    <source>
        <strain evidence="6">NBRC 108556</strain>
    </source>
</reference>
<evidence type="ECO:0000256" key="1">
    <source>
        <dbReference type="ARBA" id="ARBA00022691"/>
    </source>
</evidence>
<organism evidence="6 7">
    <name type="scientific">Paractinoplanes rishiriensis</name>
    <dbReference type="NCBI Taxonomy" id="1050105"/>
    <lineage>
        <taxon>Bacteria</taxon>
        <taxon>Bacillati</taxon>
        <taxon>Actinomycetota</taxon>
        <taxon>Actinomycetes</taxon>
        <taxon>Micromonosporales</taxon>
        <taxon>Micromonosporaceae</taxon>
        <taxon>Paractinoplanes</taxon>
    </lineage>
</organism>
<dbReference type="InterPro" id="IPR013785">
    <property type="entry name" value="Aldolase_TIM"/>
</dbReference>
<sequence length="410" mass="45152">MPTERSSVLPLVTGASEWPFRGLDVPAGHTPVPFRDVVLKVHQRCNLACDYCYVYEMADQSWRTKPVFMAEPVWRAAADRMGAFARTHRLDRMRLVLHGGEPLLTGMDRLATLITGFRTACDGVDLRVQMQTNGVLLDRATLDALRDHRVEIGVSLDGARADHDRRRRHANGRGSFDAVDRALRLLAGEEHRDSFAGLLCTIDPATDPIATYEALLDYRPPTLDLLLPHANWQTPPARPPGAGPTPYADWLIAVFDRWYRAPRQEVGIRLFEDVLALLLGGTSRSEQVGLSPVAVVVVETDGAIEQVDSLKSAFPGACDTGLNVLTDSFDAALDHPGIVARQIGLAALGDTCRACPSREICGGGHYAHRYRAGRGFRNPSVYCADMLELIRHIRTCVIADLERLPTHDPA</sequence>
<dbReference type="SFLD" id="SFLDG01067">
    <property type="entry name" value="SPASM/twitch_domain_containing"/>
    <property type="match status" value="1"/>
</dbReference>
<evidence type="ECO:0000256" key="3">
    <source>
        <dbReference type="ARBA" id="ARBA00023004"/>
    </source>
</evidence>
<dbReference type="InterPro" id="IPR026335">
    <property type="entry name" value="rSAM_SPASM_FxsB"/>
</dbReference>
<proteinExistence type="predicted"/>
<dbReference type="RefSeq" id="WP_203782839.1">
    <property type="nucleotide sequence ID" value="NZ_BOMV01000048.1"/>
</dbReference>
<dbReference type="SFLD" id="SFLDG01386">
    <property type="entry name" value="main_SPASM_domain-containing"/>
    <property type="match status" value="1"/>
</dbReference>
<dbReference type="Pfam" id="PF04055">
    <property type="entry name" value="Radical_SAM"/>
    <property type="match status" value="1"/>
</dbReference>
<dbReference type="PROSITE" id="PS51918">
    <property type="entry name" value="RADICAL_SAM"/>
    <property type="match status" value="1"/>
</dbReference>
<dbReference type="PANTHER" id="PTHR43273">
    <property type="entry name" value="ANAEROBIC SULFATASE-MATURATING ENZYME HOMOLOG ASLB-RELATED"/>
    <property type="match status" value="1"/>
</dbReference>
<name>A0A919K0F1_9ACTN</name>
<keyword evidence="4" id="KW-0411">Iron-sulfur</keyword>
<dbReference type="EMBL" id="BOMV01000048">
    <property type="protein sequence ID" value="GIE96597.1"/>
    <property type="molecule type" value="Genomic_DNA"/>
</dbReference>
<gene>
    <name evidence="6" type="ORF">Ari01nite_40620</name>
</gene>
<evidence type="ECO:0000313" key="6">
    <source>
        <dbReference type="EMBL" id="GIE96597.1"/>
    </source>
</evidence>
<evidence type="ECO:0000259" key="5">
    <source>
        <dbReference type="PROSITE" id="PS51918"/>
    </source>
</evidence>
<dbReference type="PANTHER" id="PTHR43273:SF8">
    <property type="entry name" value="RADICAL SAM DOMAIN PROTEIN"/>
    <property type="match status" value="1"/>
</dbReference>
<dbReference type="GO" id="GO:0051536">
    <property type="term" value="F:iron-sulfur cluster binding"/>
    <property type="evidence" value="ECO:0007669"/>
    <property type="project" value="UniProtKB-KW"/>
</dbReference>
<keyword evidence="2" id="KW-0479">Metal-binding</keyword>
<dbReference type="InterPro" id="IPR058240">
    <property type="entry name" value="rSAM_sf"/>
</dbReference>
<comment type="caution">
    <text evidence="6">The sequence shown here is derived from an EMBL/GenBank/DDBJ whole genome shotgun (WGS) entry which is preliminary data.</text>
</comment>
<dbReference type="AlphaFoldDB" id="A0A919K0F1"/>
<dbReference type="GO" id="GO:0016491">
    <property type="term" value="F:oxidoreductase activity"/>
    <property type="evidence" value="ECO:0007669"/>
    <property type="project" value="InterPro"/>
</dbReference>
<dbReference type="CDD" id="cd01335">
    <property type="entry name" value="Radical_SAM"/>
    <property type="match status" value="1"/>
</dbReference>
<evidence type="ECO:0000313" key="7">
    <source>
        <dbReference type="Proteomes" id="UP000636960"/>
    </source>
</evidence>